<keyword evidence="3" id="KW-1185">Reference proteome</keyword>
<organism evidence="2 3">
    <name type="scientific">Cymbomonas tetramitiformis</name>
    <dbReference type="NCBI Taxonomy" id="36881"/>
    <lineage>
        <taxon>Eukaryota</taxon>
        <taxon>Viridiplantae</taxon>
        <taxon>Chlorophyta</taxon>
        <taxon>Pyramimonadophyceae</taxon>
        <taxon>Pyramimonadales</taxon>
        <taxon>Pyramimonadaceae</taxon>
        <taxon>Cymbomonas</taxon>
    </lineage>
</organism>
<evidence type="ECO:0000313" key="2">
    <source>
        <dbReference type="EMBL" id="KAK3247515.1"/>
    </source>
</evidence>
<dbReference type="GO" id="GO:0009507">
    <property type="term" value="C:chloroplast"/>
    <property type="evidence" value="ECO:0007669"/>
    <property type="project" value="TreeGrafter"/>
</dbReference>
<dbReference type="EMBL" id="LGRX02028897">
    <property type="protein sequence ID" value="KAK3247515.1"/>
    <property type="molecule type" value="Genomic_DNA"/>
</dbReference>
<name>A0AAE0C4Y5_9CHLO</name>
<evidence type="ECO:0000259" key="1">
    <source>
        <dbReference type="PROSITE" id="PS50206"/>
    </source>
</evidence>
<dbReference type="PANTHER" id="PTHR44920">
    <property type="entry name" value="RHODANESE-LIKE DOMAIN-CONTAINING PROTEIN 14, CHLOROPLASTIC-RELATED"/>
    <property type="match status" value="1"/>
</dbReference>
<protein>
    <recommendedName>
        <fullName evidence="1">Rhodanese domain-containing protein</fullName>
    </recommendedName>
</protein>
<evidence type="ECO:0000313" key="3">
    <source>
        <dbReference type="Proteomes" id="UP001190700"/>
    </source>
</evidence>
<dbReference type="Gene3D" id="3.40.250.10">
    <property type="entry name" value="Rhodanese-like domain"/>
    <property type="match status" value="1"/>
</dbReference>
<reference evidence="2 3" key="1">
    <citation type="journal article" date="2015" name="Genome Biol. Evol.">
        <title>Comparative Genomics of a Bacterivorous Green Alga Reveals Evolutionary Causalities and Consequences of Phago-Mixotrophic Mode of Nutrition.</title>
        <authorList>
            <person name="Burns J.A."/>
            <person name="Paasch A."/>
            <person name="Narechania A."/>
            <person name="Kim E."/>
        </authorList>
    </citation>
    <scope>NUCLEOTIDE SEQUENCE [LARGE SCALE GENOMIC DNA]</scope>
    <source>
        <strain evidence="2 3">PLY_AMNH</strain>
    </source>
</reference>
<dbReference type="SUPFAM" id="SSF52821">
    <property type="entry name" value="Rhodanese/Cell cycle control phosphatase"/>
    <property type="match status" value="1"/>
</dbReference>
<comment type="caution">
    <text evidence="2">The sequence shown here is derived from an EMBL/GenBank/DDBJ whole genome shotgun (WGS) entry which is preliminary data.</text>
</comment>
<dbReference type="CDD" id="cd00158">
    <property type="entry name" value="RHOD"/>
    <property type="match status" value="1"/>
</dbReference>
<accession>A0AAE0C4Y5</accession>
<feature type="non-terminal residue" evidence="2">
    <location>
        <position position="219"/>
    </location>
</feature>
<gene>
    <name evidence="2" type="ORF">CYMTET_42986</name>
</gene>
<dbReference type="PANTHER" id="PTHR44920:SF1">
    <property type="entry name" value="RHODANESE-LIKE DOMAIN-CONTAINING PROTEIN 14, CHLOROPLASTIC"/>
    <property type="match status" value="1"/>
</dbReference>
<dbReference type="InterPro" id="IPR036873">
    <property type="entry name" value="Rhodanese-like_dom_sf"/>
</dbReference>
<dbReference type="InterPro" id="IPR001763">
    <property type="entry name" value="Rhodanese-like_dom"/>
</dbReference>
<feature type="domain" description="Rhodanese" evidence="1">
    <location>
        <begin position="102"/>
        <end position="218"/>
    </location>
</feature>
<dbReference type="InterPro" id="IPR043186">
    <property type="entry name" value="Str14"/>
</dbReference>
<dbReference type="PROSITE" id="PS50206">
    <property type="entry name" value="RHODANESE_3"/>
    <property type="match status" value="1"/>
</dbReference>
<proteinExistence type="predicted"/>
<dbReference type="AlphaFoldDB" id="A0AAE0C4Y5"/>
<sequence>MYLHSPTFPLLKLKRYSVPSHSRVKSQCQVRAAQPIGKSATEEQRAESRSSAELRLLRPLADIWGVSINEGEAEEIGTLKVNRYLLDEGVVAVKPSEVAGLIEEGFTLLDVRIDWSHGEWHLEKSTHIPLSRKIEGSSPIKAARKAGFALFAEFPPVERNYPTWLQEVQAKYTQDSKLIIACDQGGLLSEDRQKVVYSSSLEALFLLKKAGFRHVYLLQ</sequence>
<dbReference type="Proteomes" id="UP001190700">
    <property type="component" value="Unassembled WGS sequence"/>
</dbReference>